<proteinExistence type="predicted"/>
<accession>A0A7C4R663</accession>
<dbReference type="AlphaFoldDB" id="A0A7C4R663"/>
<name>A0A7C4R663_UNCC3</name>
<reference evidence="1" key="1">
    <citation type="journal article" date="2020" name="mSystems">
        <title>Genome- and Community-Level Interaction Insights into Carbon Utilization and Element Cycling Functions of Hydrothermarchaeota in Hydrothermal Sediment.</title>
        <authorList>
            <person name="Zhou Z."/>
            <person name="Liu Y."/>
            <person name="Xu W."/>
            <person name="Pan J."/>
            <person name="Luo Z.H."/>
            <person name="Li M."/>
        </authorList>
    </citation>
    <scope>NUCLEOTIDE SEQUENCE [LARGE SCALE GENOMIC DNA]</scope>
    <source>
        <strain evidence="1">SpSt-579</strain>
    </source>
</reference>
<sequence length="152" mass="18185">MKQIFLYKGVIGFKRLYDYGYKHNHMITKEATERKRILDFWEKYGLEATKSAFKTKRSTLFYWKKLYKDSGCDLMGLNPKSQRPNTIRKRITDYRILNEIKRLRIDVCPNMGKEKVKIFLGRFCEENNLKTISASTIGRIIKEKKYIIIDKN</sequence>
<gene>
    <name evidence="1" type="ORF">ENT43_02160</name>
</gene>
<protein>
    <submittedName>
        <fullName evidence="1">Helix-turn-helix domain-containing protein</fullName>
    </submittedName>
</protein>
<dbReference type="EMBL" id="DSYQ01000008">
    <property type="protein sequence ID" value="HGT71043.1"/>
    <property type="molecule type" value="Genomic_DNA"/>
</dbReference>
<comment type="caution">
    <text evidence="1">The sequence shown here is derived from an EMBL/GenBank/DDBJ whole genome shotgun (WGS) entry which is preliminary data.</text>
</comment>
<organism evidence="1">
    <name type="scientific">candidate division CPR3 bacterium</name>
    <dbReference type="NCBI Taxonomy" id="2268181"/>
    <lineage>
        <taxon>Bacteria</taxon>
        <taxon>Bacteria division CPR3</taxon>
    </lineage>
</organism>
<evidence type="ECO:0000313" key="1">
    <source>
        <dbReference type="EMBL" id="HGT71043.1"/>
    </source>
</evidence>